<comment type="similarity">
    <text evidence="2">Belongs to the oligopeptide OPT transporter family.</text>
</comment>
<evidence type="ECO:0000256" key="3">
    <source>
        <dbReference type="ARBA" id="ARBA00022448"/>
    </source>
</evidence>
<keyword evidence="6" id="KW-0472">Membrane</keyword>
<dbReference type="AlphaFoldDB" id="A0A8K0NFJ6"/>
<comment type="caution">
    <text evidence="7">The sequence shown here is derived from an EMBL/GenBank/DDBJ whole genome shotgun (WGS) entry which is preliminary data.</text>
</comment>
<dbReference type="EMBL" id="SRPY01001127">
    <property type="protein sequence ID" value="KAG5914371.1"/>
    <property type="molecule type" value="Genomic_DNA"/>
</dbReference>
<dbReference type="Proteomes" id="UP000811619">
    <property type="component" value="Unassembled WGS sequence"/>
</dbReference>
<dbReference type="GO" id="GO:0016020">
    <property type="term" value="C:membrane"/>
    <property type="evidence" value="ECO:0007669"/>
    <property type="project" value="UniProtKB-SubCell"/>
</dbReference>
<proteinExistence type="inferred from homology"/>
<evidence type="ECO:0000256" key="5">
    <source>
        <dbReference type="ARBA" id="ARBA00022989"/>
    </source>
</evidence>
<protein>
    <submittedName>
        <fullName evidence="7">Uncharacterized protein</fullName>
    </submittedName>
</protein>
<sequence length="84" mass="8364">MMIVGLALTMPSPPYALAMLTGALAARAWRTRRPRGFEAYASAVAAGLVAGEGVGGVVNGVLMMAVGWGGEGWGVGVGCPGGRC</sequence>
<gene>
    <name evidence="7" type="ORF">E4U42_000528</name>
</gene>
<evidence type="ECO:0000313" key="7">
    <source>
        <dbReference type="EMBL" id="KAG5914371.1"/>
    </source>
</evidence>
<evidence type="ECO:0000256" key="6">
    <source>
        <dbReference type="ARBA" id="ARBA00023136"/>
    </source>
</evidence>
<reference evidence="7" key="1">
    <citation type="journal article" date="2020" name="bioRxiv">
        <title>Whole genome comparisons of ergot fungi reveals the divergence and evolution of species within the genus Claviceps are the result of varying mechanisms driving genome evolution and host range expansion.</title>
        <authorList>
            <person name="Wyka S.A."/>
            <person name="Mondo S.J."/>
            <person name="Liu M."/>
            <person name="Dettman J."/>
            <person name="Nalam V."/>
            <person name="Broders K.D."/>
        </authorList>
    </citation>
    <scope>NUCLEOTIDE SEQUENCE</scope>
    <source>
        <strain evidence="7">CCC 489</strain>
    </source>
</reference>
<keyword evidence="3" id="KW-0813">Transport</keyword>
<keyword evidence="4" id="KW-0812">Transmembrane</keyword>
<accession>A0A8K0NFJ6</accession>
<keyword evidence="8" id="KW-1185">Reference proteome</keyword>
<evidence type="ECO:0000256" key="1">
    <source>
        <dbReference type="ARBA" id="ARBA00004141"/>
    </source>
</evidence>
<dbReference type="InterPro" id="IPR004813">
    <property type="entry name" value="OPT"/>
</dbReference>
<comment type="subcellular location">
    <subcellularLocation>
        <location evidence="1">Membrane</location>
        <topology evidence="1">Multi-pass membrane protein</topology>
    </subcellularLocation>
</comment>
<name>A0A8K0NFJ6_9HYPO</name>
<dbReference type="GO" id="GO:0035673">
    <property type="term" value="F:oligopeptide transmembrane transporter activity"/>
    <property type="evidence" value="ECO:0007669"/>
    <property type="project" value="InterPro"/>
</dbReference>
<evidence type="ECO:0000256" key="2">
    <source>
        <dbReference type="ARBA" id="ARBA00008807"/>
    </source>
</evidence>
<evidence type="ECO:0000256" key="4">
    <source>
        <dbReference type="ARBA" id="ARBA00022692"/>
    </source>
</evidence>
<dbReference type="Pfam" id="PF03169">
    <property type="entry name" value="OPT"/>
    <property type="match status" value="1"/>
</dbReference>
<organism evidence="7 8">
    <name type="scientific">Claviceps africana</name>
    <dbReference type="NCBI Taxonomy" id="83212"/>
    <lineage>
        <taxon>Eukaryota</taxon>
        <taxon>Fungi</taxon>
        <taxon>Dikarya</taxon>
        <taxon>Ascomycota</taxon>
        <taxon>Pezizomycotina</taxon>
        <taxon>Sordariomycetes</taxon>
        <taxon>Hypocreomycetidae</taxon>
        <taxon>Hypocreales</taxon>
        <taxon>Clavicipitaceae</taxon>
        <taxon>Claviceps</taxon>
    </lineage>
</organism>
<keyword evidence="5" id="KW-1133">Transmembrane helix</keyword>
<evidence type="ECO:0000313" key="8">
    <source>
        <dbReference type="Proteomes" id="UP000811619"/>
    </source>
</evidence>